<feature type="transmembrane region" description="Helical" evidence="5">
    <location>
        <begin position="132"/>
        <end position="147"/>
    </location>
</feature>
<feature type="domain" description="RETREG1-3/ARL6IP-like N-terminal reticulon-homology" evidence="6">
    <location>
        <begin position="3"/>
        <end position="158"/>
    </location>
</feature>
<gene>
    <name evidence="7" type="ORF">EEDITHA_LOCUS2591</name>
</gene>
<dbReference type="GO" id="GO:0016020">
    <property type="term" value="C:membrane"/>
    <property type="evidence" value="ECO:0007669"/>
    <property type="project" value="UniProtKB-SubCell"/>
</dbReference>
<evidence type="ECO:0000256" key="5">
    <source>
        <dbReference type="SAM" id="Phobius"/>
    </source>
</evidence>
<dbReference type="AlphaFoldDB" id="A0AAU9TGI0"/>
<keyword evidence="3 5" id="KW-1133">Transmembrane helix</keyword>
<keyword evidence="8" id="KW-1185">Reference proteome</keyword>
<dbReference type="Proteomes" id="UP001153954">
    <property type="component" value="Unassembled WGS sequence"/>
</dbReference>
<accession>A0AAU9TGI0</accession>
<evidence type="ECO:0000313" key="8">
    <source>
        <dbReference type="Proteomes" id="UP001153954"/>
    </source>
</evidence>
<protein>
    <recommendedName>
        <fullName evidence="6">RETREG1-3/ARL6IP-like N-terminal reticulon-homology domain-containing protein</fullName>
    </recommendedName>
</protein>
<evidence type="ECO:0000256" key="4">
    <source>
        <dbReference type="ARBA" id="ARBA00023136"/>
    </source>
</evidence>
<comment type="caution">
    <text evidence="7">The sequence shown here is derived from an EMBL/GenBank/DDBJ whole genome shotgun (WGS) entry which is preliminary data.</text>
</comment>
<evidence type="ECO:0000313" key="7">
    <source>
        <dbReference type="EMBL" id="CAH2086185.1"/>
    </source>
</evidence>
<dbReference type="EMBL" id="CAKOGL010000005">
    <property type="protein sequence ID" value="CAH2086185.1"/>
    <property type="molecule type" value="Genomic_DNA"/>
</dbReference>
<evidence type="ECO:0000259" key="6">
    <source>
        <dbReference type="Pfam" id="PF24456"/>
    </source>
</evidence>
<evidence type="ECO:0000256" key="1">
    <source>
        <dbReference type="ARBA" id="ARBA00004141"/>
    </source>
</evidence>
<keyword evidence="4 5" id="KW-0472">Membrane</keyword>
<name>A0AAU9TGI0_EUPED</name>
<dbReference type="InterPro" id="IPR057282">
    <property type="entry name" value="RETREG1-3-like_RHD"/>
</dbReference>
<evidence type="ECO:0000256" key="2">
    <source>
        <dbReference type="ARBA" id="ARBA00022692"/>
    </source>
</evidence>
<organism evidence="7 8">
    <name type="scientific">Euphydryas editha</name>
    <name type="common">Edith's checkerspot</name>
    <dbReference type="NCBI Taxonomy" id="104508"/>
    <lineage>
        <taxon>Eukaryota</taxon>
        <taxon>Metazoa</taxon>
        <taxon>Ecdysozoa</taxon>
        <taxon>Arthropoda</taxon>
        <taxon>Hexapoda</taxon>
        <taxon>Insecta</taxon>
        <taxon>Pterygota</taxon>
        <taxon>Neoptera</taxon>
        <taxon>Endopterygota</taxon>
        <taxon>Lepidoptera</taxon>
        <taxon>Glossata</taxon>
        <taxon>Ditrysia</taxon>
        <taxon>Papilionoidea</taxon>
        <taxon>Nymphalidae</taxon>
        <taxon>Nymphalinae</taxon>
        <taxon>Euphydryas</taxon>
    </lineage>
</organism>
<dbReference type="PANTHER" id="PTHR20952:SF0">
    <property type="entry name" value="ADP-RIBOSYLATION FACTOR-LIKE PROTEIN 6-INTERACTING PROTEIN 1"/>
    <property type="match status" value="1"/>
</dbReference>
<feature type="transmembrane region" description="Helical" evidence="5">
    <location>
        <begin position="108"/>
        <end position="126"/>
    </location>
</feature>
<dbReference type="GO" id="GO:0005783">
    <property type="term" value="C:endoplasmic reticulum"/>
    <property type="evidence" value="ECO:0007669"/>
    <property type="project" value="UniProtKB-ARBA"/>
</dbReference>
<feature type="transmembrane region" description="Helical" evidence="5">
    <location>
        <begin position="40"/>
        <end position="60"/>
    </location>
</feature>
<comment type="subcellular location">
    <subcellularLocation>
        <location evidence="1">Membrane</location>
        <topology evidence="1">Multi-pass membrane protein</topology>
    </subcellularLocation>
</comment>
<dbReference type="PANTHER" id="PTHR20952">
    <property type="entry name" value="ADP-RIBOSYLATION-LIKE FACTOR 6-INTERACTING PROTEIN"/>
    <property type="match status" value="1"/>
</dbReference>
<keyword evidence="2 5" id="KW-0812">Transmembrane</keyword>
<dbReference type="Pfam" id="PF24456">
    <property type="entry name" value="RHD_RETREG1-3"/>
    <property type="match status" value="1"/>
</dbReference>
<evidence type="ECO:0000256" key="3">
    <source>
        <dbReference type="ARBA" id="ARBA00022989"/>
    </source>
</evidence>
<sequence>MALLPLKSILIWEQQWHPCAIFASVSILFFSIWLMDLNTLAAISVVGLLLNFIDFIVPILSNTICGPNSWTGQKEKLFEEICRSIVIHYNNLLSNMKSFYSLRENSPSMYYIISISMLCTLAWMASSINNTFLLYIFSTVVLLWPGIQQRGIFNTLLSLIHKAPKIALKSN</sequence>
<dbReference type="InterPro" id="IPR052114">
    <property type="entry name" value="ER_autophagy_membrane_reg"/>
</dbReference>
<dbReference type="GO" id="GO:0006397">
    <property type="term" value="P:mRNA processing"/>
    <property type="evidence" value="ECO:0007669"/>
    <property type="project" value="InterPro"/>
</dbReference>
<proteinExistence type="predicted"/>
<feature type="transmembrane region" description="Helical" evidence="5">
    <location>
        <begin position="16"/>
        <end position="34"/>
    </location>
</feature>
<reference evidence="7" key="1">
    <citation type="submission" date="2022-03" db="EMBL/GenBank/DDBJ databases">
        <authorList>
            <person name="Tunstrom K."/>
        </authorList>
    </citation>
    <scope>NUCLEOTIDE SEQUENCE</scope>
</reference>